<dbReference type="EMBL" id="QDEB01012522">
    <property type="protein sequence ID" value="RZC41955.1"/>
    <property type="molecule type" value="Genomic_DNA"/>
</dbReference>
<evidence type="ECO:0000313" key="2">
    <source>
        <dbReference type="EMBL" id="RZC41955.1"/>
    </source>
</evidence>
<dbReference type="Pfam" id="PF00379">
    <property type="entry name" value="Chitin_bind_4"/>
    <property type="match status" value="1"/>
</dbReference>
<proteinExistence type="predicted"/>
<name>A0A482WAD4_ASBVE</name>
<organism evidence="2 3">
    <name type="scientific">Asbolus verrucosus</name>
    <name type="common">Desert ironclad beetle</name>
    <dbReference type="NCBI Taxonomy" id="1661398"/>
    <lineage>
        <taxon>Eukaryota</taxon>
        <taxon>Metazoa</taxon>
        <taxon>Ecdysozoa</taxon>
        <taxon>Arthropoda</taxon>
        <taxon>Hexapoda</taxon>
        <taxon>Insecta</taxon>
        <taxon>Pterygota</taxon>
        <taxon>Neoptera</taxon>
        <taxon>Endopterygota</taxon>
        <taxon>Coleoptera</taxon>
        <taxon>Polyphaga</taxon>
        <taxon>Cucujiformia</taxon>
        <taxon>Tenebrionidae</taxon>
        <taxon>Pimeliinae</taxon>
        <taxon>Asbolus</taxon>
    </lineage>
</organism>
<dbReference type="InterPro" id="IPR000618">
    <property type="entry name" value="Insect_cuticle"/>
</dbReference>
<keyword evidence="1" id="KW-0193">Cuticle</keyword>
<keyword evidence="3" id="KW-1185">Reference proteome</keyword>
<sequence>FVTVLTVQSIAPASIPLRYRPRLSVVDWTDYNHHEPAGPGTYAFGYDIEDPATNNIQFRNEERHPNGTVTGSYGYVEPDGNVRIVHYVADHNGYRYGWPLEELPV</sequence>
<comment type="caution">
    <text evidence="2">The sequence shown here is derived from an EMBL/GenBank/DDBJ whole genome shotgun (WGS) entry which is preliminary data.</text>
</comment>
<dbReference type="PRINTS" id="PR00947">
    <property type="entry name" value="CUTICLE"/>
</dbReference>
<evidence type="ECO:0000256" key="1">
    <source>
        <dbReference type="PROSITE-ProRule" id="PRU00497"/>
    </source>
</evidence>
<dbReference type="GO" id="GO:0008010">
    <property type="term" value="F:structural constituent of chitin-based larval cuticle"/>
    <property type="evidence" value="ECO:0007669"/>
    <property type="project" value="TreeGrafter"/>
</dbReference>
<feature type="non-terminal residue" evidence="2">
    <location>
        <position position="1"/>
    </location>
</feature>
<reference evidence="2 3" key="1">
    <citation type="submission" date="2017-03" db="EMBL/GenBank/DDBJ databases">
        <title>Genome of the blue death feigning beetle - Asbolus verrucosus.</title>
        <authorList>
            <person name="Rider S.D."/>
        </authorList>
    </citation>
    <scope>NUCLEOTIDE SEQUENCE [LARGE SCALE GENOMIC DNA]</scope>
    <source>
        <strain evidence="2">Butters</strain>
        <tissue evidence="2">Head and leg muscle</tissue>
    </source>
</reference>
<protein>
    <submittedName>
        <fullName evidence="2">Chitin bind 4 domain containing protein</fullName>
    </submittedName>
</protein>
<dbReference type="AlphaFoldDB" id="A0A482WAD4"/>
<dbReference type="STRING" id="1661398.A0A482WAD4"/>
<accession>A0A482WAD4</accession>
<dbReference type="PANTHER" id="PTHR10380">
    <property type="entry name" value="CUTICLE PROTEIN"/>
    <property type="match status" value="1"/>
</dbReference>
<gene>
    <name evidence="2" type="ORF">BDFB_013964</name>
</gene>
<dbReference type="PROSITE" id="PS51155">
    <property type="entry name" value="CHIT_BIND_RR_2"/>
    <property type="match status" value="1"/>
</dbReference>
<dbReference type="GO" id="GO:0062129">
    <property type="term" value="C:chitin-based extracellular matrix"/>
    <property type="evidence" value="ECO:0007669"/>
    <property type="project" value="TreeGrafter"/>
</dbReference>
<evidence type="ECO:0000313" key="3">
    <source>
        <dbReference type="Proteomes" id="UP000292052"/>
    </source>
</evidence>
<dbReference type="OrthoDB" id="8021718at2759"/>
<dbReference type="PANTHER" id="PTHR10380:SF224">
    <property type="entry name" value="CUTICULAR PROTEIN 12A"/>
    <property type="match status" value="1"/>
</dbReference>
<dbReference type="Proteomes" id="UP000292052">
    <property type="component" value="Unassembled WGS sequence"/>
</dbReference>
<dbReference type="InterPro" id="IPR050468">
    <property type="entry name" value="Cuticle_Struct_Prot"/>
</dbReference>